<feature type="transmembrane region" description="Helical" evidence="6">
    <location>
        <begin position="109"/>
        <end position="130"/>
    </location>
</feature>
<evidence type="ECO:0000256" key="6">
    <source>
        <dbReference type="SAM" id="Phobius"/>
    </source>
</evidence>
<keyword evidence="3 6" id="KW-0812">Transmembrane</keyword>
<reference evidence="8" key="1">
    <citation type="submission" date="2018-05" db="EMBL/GenBank/DDBJ databases">
        <title>Ignatzschineria dubaiensis sp. nov., isolated from necrotic foot tissues of dromedaries (Camelus dromedarius) and associated maggots in Dubai, United Arab Emirates.</title>
        <authorList>
            <person name="Tsang C.C."/>
            <person name="Tang J.Y.M."/>
            <person name="Fong J.Y.H."/>
            <person name="Kinne J."/>
            <person name="Lee H.H."/>
            <person name="Joseph M."/>
            <person name="Jose S."/>
            <person name="Schuster R.K."/>
            <person name="Tang Y."/>
            <person name="Sivakumar S."/>
            <person name="Chen J.H.K."/>
            <person name="Teng J.L.L."/>
            <person name="Lau S.K.P."/>
            <person name="Wernery U."/>
            <person name="Woo P.C.Y."/>
        </authorList>
    </citation>
    <scope>NUCLEOTIDE SEQUENCE [LARGE SCALE GENOMIC DNA]</scope>
    <source>
        <strain evidence="8">KCTC 22644</strain>
    </source>
</reference>
<sequence>MKAIIEKLEAWLWSKEGPCFLFRRIIQIIYRLAVQYEQANFKERAQALTYTTMLSIVPLLAITFSILAGFGVHNELEPLMLKGLAFLGEQNATDFVNLLVGFVENTRGVILGGAGFVVLLYTAINLMTTIESAFNRIWRVAKGRSLRERILNYVVVILIGPIFAFLAFSFLSSSIVLRVSGFVSNPLINFLLGQAFTIGVVTFVIWLGYIFITYRKVDLIPALIGALIASNAWYFIGKLFTYFVVMSGKQSQIYSGFASVVLFIMWMYLSWLIVLVGSQIAYYLQFPEKIIQDDDGVEKASQLEVTLCLEAKDMDRQEWFVKSMKSESVDVNVPVKNNKVESILTLKKVKEETVHQIANATVVQTVEEIPQDVFTADEMTHSEKRPS</sequence>
<keyword evidence="4 6" id="KW-1133">Transmembrane helix</keyword>
<feature type="transmembrane region" description="Helical" evidence="6">
    <location>
        <begin position="150"/>
        <end position="171"/>
    </location>
</feature>
<protein>
    <recommendedName>
        <fullName evidence="9">YihY/virulence factor BrkB family protein</fullName>
    </recommendedName>
</protein>
<keyword evidence="8" id="KW-1185">Reference proteome</keyword>
<feature type="transmembrane region" description="Helical" evidence="6">
    <location>
        <begin position="256"/>
        <end position="284"/>
    </location>
</feature>
<dbReference type="OrthoDB" id="9808671at2"/>
<comment type="subcellular location">
    <subcellularLocation>
        <location evidence="1">Cell membrane</location>
        <topology evidence="1">Multi-pass membrane protein</topology>
    </subcellularLocation>
</comment>
<dbReference type="NCBIfam" id="TIGR00765">
    <property type="entry name" value="yihY_not_rbn"/>
    <property type="match status" value="1"/>
</dbReference>
<dbReference type="PANTHER" id="PTHR30213:SF0">
    <property type="entry name" value="UPF0761 MEMBRANE PROTEIN YIHY"/>
    <property type="match status" value="1"/>
</dbReference>
<dbReference type="InterPro" id="IPR017039">
    <property type="entry name" value="Virul_fac_BrkB"/>
</dbReference>
<evidence type="ECO:0000256" key="4">
    <source>
        <dbReference type="ARBA" id="ARBA00022989"/>
    </source>
</evidence>
<evidence type="ECO:0008006" key="9">
    <source>
        <dbReference type="Google" id="ProtNLM"/>
    </source>
</evidence>
<keyword evidence="2" id="KW-1003">Cell membrane</keyword>
<organism evidence="7 8">
    <name type="scientific">Ignatzschineria ureiclastica</name>
    <dbReference type="NCBI Taxonomy" id="472582"/>
    <lineage>
        <taxon>Bacteria</taxon>
        <taxon>Pseudomonadati</taxon>
        <taxon>Pseudomonadota</taxon>
        <taxon>Gammaproteobacteria</taxon>
        <taxon>Cardiobacteriales</taxon>
        <taxon>Ignatzschineriaceae</taxon>
        <taxon>Ignatzschineria</taxon>
    </lineage>
</organism>
<dbReference type="AlphaFoldDB" id="A0A2U2AF31"/>
<keyword evidence="5 6" id="KW-0472">Membrane</keyword>
<dbReference type="Pfam" id="PF03631">
    <property type="entry name" value="Virul_fac_BrkB"/>
    <property type="match status" value="1"/>
</dbReference>
<evidence type="ECO:0000256" key="5">
    <source>
        <dbReference type="ARBA" id="ARBA00023136"/>
    </source>
</evidence>
<proteinExistence type="predicted"/>
<dbReference type="GO" id="GO:0005886">
    <property type="term" value="C:plasma membrane"/>
    <property type="evidence" value="ECO:0007669"/>
    <property type="project" value="UniProtKB-SubCell"/>
</dbReference>
<accession>A0A2U2AF31</accession>
<dbReference type="RefSeq" id="WP_109189077.1">
    <property type="nucleotide sequence ID" value="NZ_BMYA01000003.1"/>
</dbReference>
<evidence type="ECO:0000313" key="8">
    <source>
        <dbReference type="Proteomes" id="UP000245020"/>
    </source>
</evidence>
<comment type="caution">
    <text evidence="7">The sequence shown here is derived from an EMBL/GenBank/DDBJ whole genome shotgun (WGS) entry which is preliminary data.</text>
</comment>
<gene>
    <name evidence="7" type="ORF">DC083_04615</name>
</gene>
<feature type="transmembrane region" description="Helical" evidence="6">
    <location>
        <begin position="191"/>
        <end position="212"/>
    </location>
</feature>
<evidence type="ECO:0000313" key="7">
    <source>
        <dbReference type="EMBL" id="PWD81179.1"/>
    </source>
</evidence>
<evidence type="ECO:0000256" key="2">
    <source>
        <dbReference type="ARBA" id="ARBA00022475"/>
    </source>
</evidence>
<evidence type="ECO:0000256" key="1">
    <source>
        <dbReference type="ARBA" id="ARBA00004651"/>
    </source>
</evidence>
<dbReference type="PANTHER" id="PTHR30213">
    <property type="entry name" value="INNER MEMBRANE PROTEIN YHJD"/>
    <property type="match status" value="1"/>
</dbReference>
<dbReference type="Proteomes" id="UP000245020">
    <property type="component" value="Unassembled WGS sequence"/>
</dbReference>
<dbReference type="EMBL" id="QEWQ01000003">
    <property type="protein sequence ID" value="PWD81179.1"/>
    <property type="molecule type" value="Genomic_DNA"/>
</dbReference>
<evidence type="ECO:0000256" key="3">
    <source>
        <dbReference type="ARBA" id="ARBA00022692"/>
    </source>
</evidence>
<feature type="transmembrane region" description="Helical" evidence="6">
    <location>
        <begin position="219"/>
        <end position="236"/>
    </location>
</feature>
<feature type="transmembrane region" description="Helical" evidence="6">
    <location>
        <begin position="47"/>
        <end position="72"/>
    </location>
</feature>
<name>A0A2U2AF31_9GAMM</name>